<name>A0AAX2CJ42_9BACI</name>
<proteinExistence type="predicted"/>
<dbReference type="EMBL" id="FMIK01000030">
    <property type="protein sequence ID" value="SCL95331.1"/>
    <property type="molecule type" value="Genomic_DNA"/>
</dbReference>
<accession>A0AAX2CJ42</accession>
<gene>
    <name evidence="2" type="ORF">BCB44BAC_02537</name>
</gene>
<dbReference type="Pfam" id="PF13751">
    <property type="entry name" value="DDE_Tnp_1_6"/>
    <property type="match status" value="1"/>
</dbReference>
<comment type="caution">
    <text evidence="2">The sequence shown here is derived from an EMBL/GenBank/DDBJ whole genome shotgun (WGS) entry which is preliminary data.</text>
</comment>
<evidence type="ECO:0000313" key="2">
    <source>
        <dbReference type="EMBL" id="SCL95331.1"/>
    </source>
</evidence>
<dbReference type="AlphaFoldDB" id="A0AAX2CJ42"/>
<sequence>MRFVRPSTEELSFAQSKELHGFRFARYRGVQKVTIQALLTAIIQNLIKWTKLLSLKEVGLCLTYQISDEIESETVTF</sequence>
<feature type="domain" description="Transposase DDE" evidence="1">
    <location>
        <begin position="7"/>
        <end position="48"/>
    </location>
</feature>
<evidence type="ECO:0000313" key="3">
    <source>
        <dbReference type="Proteomes" id="UP000242164"/>
    </source>
</evidence>
<protein>
    <recommendedName>
        <fullName evidence="1">Transposase DDE domain-containing protein</fullName>
    </recommendedName>
</protein>
<dbReference type="InterPro" id="IPR025668">
    <property type="entry name" value="Tnp_DDE_dom"/>
</dbReference>
<evidence type="ECO:0000259" key="1">
    <source>
        <dbReference type="Pfam" id="PF13751"/>
    </source>
</evidence>
<organism evidence="2 3">
    <name type="scientific">Bacillus cytotoxicus</name>
    <dbReference type="NCBI Taxonomy" id="580165"/>
    <lineage>
        <taxon>Bacteria</taxon>
        <taxon>Bacillati</taxon>
        <taxon>Bacillota</taxon>
        <taxon>Bacilli</taxon>
        <taxon>Bacillales</taxon>
        <taxon>Bacillaceae</taxon>
        <taxon>Bacillus</taxon>
        <taxon>Bacillus cereus group</taxon>
    </lineage>
</organism>
<dbReference type="Proteomes" id="UP000242164">
    <property type="component" value="Unassembled WGS sequence"/>
</dbReference>
<reference evidence="2 3" key="1">
    <citation type="submission" date="2016-08" db="EMBL/GenBank/DDBJ databases">
        <authorList>
            <person name="Loux V."/>
            <person name="Rue O."/>
        </authorList>
    </citation>
    <scope>NUCLEOTIDE SEQUENCE [LARGE SCALE GENOMIC DNA]</scope>
    <source>
        <strain evidence="2 3">AFSSA_08CEB44bac</strain>
    </source>
</reference>